<dbReference type="EMBL" id="MDYQ01000036">
    <property type="protein sequence ID" value="PRP86042.1"/>
    <property type="molecule type" value="Genomic_DNA"/>
</dbReference>
<feature type="transmembrane region" description="Helical" evidence="5">
    <location>
        <begin position="195"/>
        <end position="223"/>
    </location>
</feature>
<keyword evidence="4 5" id="KW-0472">Membrane</keyword>
<feature type="transmembrane region" description="Helical" evidence="5">
    <location>
        <begin position="366"/>
        <end position="387"/>
    </location>
</feature>
<feature type="transmembrane region" description="Helical" evidence="5">
    <location>
        <begin position="6"/>
        <end position="26"/>
    </location>
</feature>
<gene>
    <name evidence="6" type="ORF">PROFUN_05813</name>
</gene>
<dbReference type="PANTHER" id="PTHR31652:SF0">
    <property type="entry name" value="LIMR FAMILY PROTEIN DDB_G0283707-RELATED"/>
    <property type="match status" value="1"/>
</dbReference>
<dbReference type="InParanoid" id="A0A2P6NQ14"/>
<evidence type="ECO:0000256" key="4">
    <source>
        <dbReference type="ARBA" id="ARBA00023136"/>
    </source>
</evidence>
<feature type="transmembrane region" description="Helical" evidence="5">
    <location>
        <begin position="119"/>
        <end position="138"/>
    </location>
</feature>
<dbReference type="GO" id="GO:0016020">
    <property type="term" value="C:membrane"/>
    <property type="evidence" value="ECO:0007669"/>
    <property type="project" value="UniProtKB-SubCell"/>
</dbReference>
<evidence type="ECO:0000256" key="3">
    <source>
        <dbReference type="ARBA" id="ARBA00022989"/>
    </source>
</evidence>
<dbReference type="Gene3D" id="1.25.40.20">
    <property type="entry name" value="Ankyrin repeat-containing domain"/>
    <property type="match status" value="1"/>
</dbReference>
<name>A0A2P6NQ14_9EUKA</name>
<dbReference type="Pfam" id="PF04791">
    <property type="entry name" value="LMBR1"/>
    <property type="match status" value="2"/>
</dbReference>
<dbReference type="InterPro" id="IPR006876">
    <property type="entry name" value="LMBR1-like_membr_prot"/>
</dbReference>
<dbReference type="STRING" id="1890364.A0A2P6NQ14"/>
<feature type="transmembrane region" description="Helical" evidence="5">
    <location>
        <begin position="416"/>
        <end position="441"/>
    </location>
</feature>
<comment type="subcellular location">
    <subcellularLocation>
        <location evidence="1">Membrane</location>
        <topology evidence="1">Multi-pass membrane protein</topology>
    </subcellularLocation>
</comment>
<feature type="transmembrane region" description="Helical" evidence="5">
    <location>
        <begin position="467"/>
        <end position="486"/>
    </location>
</feature>
<protein>
    <submittedName>
        <fullName evidence="6">LMBR1-like region-containing protein</fullName>
    </submittedName>
</protein>
<dbReference type="PANTHER" id="PTHR31652">
    <property type="entry name" value="LIMR FAMILY PROTEIN DDB_G0283707-RELATED"/>
    <property type="match status" value="1"/>
</dbReference>
<evidence type="ECO:0000256" key="1">
    <source>
        <dbReference type="ARBA" id="ARBA00004141"/>
    </source>
</evidence>
<feature type="transmembrane region" description="Helical" evidence="5">
    <location>
        <begin position="78"/>
        <end position="99"/>
    </location>
</feature>
<evidence type="ECO:0000256" key="5">
    <source>
        <dbReference type="SAM" id="Phobius"/>
    </source>
</evidence>
<dbReference type="FunCoup" id="A0A2P6NQ14">
    <property type="interactions" value="2"/>
</dbReference>
<dbReference type="InterPro" id="IPR036770">
    <property type="entry name" value="Ankyrin_rpt-contain_sf"/>
</dbReference>
<reference evidence="6 7" key="1">
    <citation type="journal article" date="2018" name="Genome Biol. Evol.">
        <title>Multiple Roots of Fruiting Body Formation in Amoebozoa.</title>
        <authorList>
            <person name="Hillmann F."/>
            <person name="Forbes G."/>
            <person name="Novohradska S."/>
            <person name="Ferling I."/>
            <person name="Riege K."/>
            <person name="Groth M."/>
            <person name="Westermann M."/>
            <person name="Marz M."/>
            <person name="Spaller T."/>
            <person name="Winckler T."/>
            <person name="Schaap P."/>
            <person name="Glockner G."/>
        </authorList>
    </citation>
    <scope>NUCLEOTIDE SEQUENCE [LARGE SCALE GENOMIC DNA]</scope>
    <source>
        <strain evidence="6 7">Jena</strain>
    </source>
</reference>
<keyword evidence="2 5" id="KW-0812">Transmembrane</keyword>
<dbReference type="InterPro" id="IPR002110">
    <property type="entry name" value="Ankyrin_rpt"/>
</dbReference>
<evidence type="ECO:0000313" key="7">
    <source>
        <dbReference type="Proteomes" id="UP000241769"/>
    </source>
</evidence>
<feature type="transmembrane region" description="Helical" evidence="5">
    <location>
        <begin position="38"/>
        <end position="58"/>
    </location>
</feature>
<organism evidence="6 7">
    <name type="scientific">Planoprotostelium fungivorum</name>
    <dbReference type="NCBI Taxonomy" id="1890364"/>
    <lineage>
        <taxon>Eukaryota</taxon>
        <taxon>Amoebozoa</taxon>
        <taxon>Evosea</taxon>
        <taxon>Variosea</taxon>
        <taxon>Cavosteliida</taxon>
        <taxon>Cavosteliaceae</taxon>
        <taxon>Planoprotostelium</taxon>
    </lineage>
</organism>
<dbReference type="Pfam" id="PF00023">
    <property type="entry name" value="Ank"/>
    <property type="match status" value="1"/>
</dbReference>
<keyword evidence="3 5" id="KW-1133">Transmembrane helix</keyword>
<evidence type="ECO:0000313" key="6">
    <source>
        <dbReference type="EMBL" id="PRP86042.1"/>
    </source>
</evidence>
<accession>A0A2P6NQ14</accession>
<sequence>MVNVILIVIAVVMSLVILASCIYVLVYFSDEADKNTAYFPKGLVVLGLFLSFVMILLLPLDVANARTNGGLAMNGLWIAAFIAAVVLIVIVLPFAIFFYEAEDPGQDSFGKKFAEGLKYSLVVFFLYVLFTTVLWVFIGEAEVPYTHLRALYVKTTIESTSICTPQPACLYIPFYAVITQPSSTTATLNFIVSPILYGISILTLMGVILFVVFGGVGLAALPLDLFHSWKNRPRFIPAEVYYEQRNIVGNESTRLLEVGEKLMDMFKRKGSTRPTTRRHRKAYNRFKTEVYFLQDDYDKMEKMYNKGLGPKILIIVWSWIQLVLSFLSAGVSIAWVIHIIVYDAPQFTGPPLNLFLNQMFVKLDDAWGLLGVTAYGIFAFYLLLCTIKGNFKFGLRIPLFFSIHPMKVNGTMMNAFLFNTMLLLTSTICVLQFCSLSFSLYSRYTTIDVIMNVGVQNLKYIKYFWRYYYLAILLFFFVTLIYLLAFPSDKRRSKRRYLVGAHSTRSYPIQAYVFSAENKNNFFYSANIWSARSDHQHLSSQQRQMISNGIISSHDITKVVLDFCNFAILRLTCKLWKDIVDSFTGCLTNFDLLLAVERDNIESLRFLSTRNELDPSSEDNELLINVVQRDSTEMQETTKPSEVQPEGHSDILQLLLSDSRVDPSARENQAIECAVYEGCNEILQLLLSDPRLLLSASRVNPSLADNNTIRKAAEVGLSDIVQLLLNNPRATRYAAFGGHTEIVQLLLSDSRVDPSARDNEAIGGFVSTICEGGFVQIVRVASSKLCGCYWPTSESISPAIRLCSYQQQEATLASSSYCCPILAWMYRHSLMRPREQRPKEDIQRWCSCSTITS</sequence>
<dbReference type="AlphaFoldDB" id="A0A2P6NQ14"/>
<dbReference type="OrthoDB" id="73273at2759"/>
<dbReference type="SUPFAM" id="SSF48403">
    <property type="entry name" value="Ankyrin repeat"/>
    <property type="match status" value="1"/>
</dbReference>
<dbReference type="Proteomes" id="UP000241769">
    <property type="component" value="Unassembled WGS sequence"/>
</dbReference>
<evidence type="ECO:0000256" key="2">
    <source>
        <dbReference type="ARBA" id="ARBA00022692"/>
    </source>
</evidence>
<comment type="caution">
    <text evidence="6">The sequence shown here is derived from an EMBL/GenBank/DDBJ whole genome shotgun (WGS) entry which is preliminary data.</text>
</comment>
<feature type="transmembrane region" description="Helical" evidence="5">
    <location>
        <begin position="312"/>
        <end position="341"/>
    </location>
</feature>
<keyword evidence="7" id="KW-1185">Reference proteome</keyword>
<proteinExistence type="predicted"/>